<proteinExistence type="predicted"/>
<evidence type="ECO:0000256" key="2">
    <source>
        <dbReference type="ARBA" id="ARBA00022679"/>
    </source>
</evidence>
<name>A0ABX4HZ89_9GAMM</name>
<reference evidence="3" key="1">
    <citation type="submission" date="2017-08" db="EMBL/GenBank/DDBJ databases">
        <title>Microbulbifer marisrubri sp. nov., a halophilic alphaproteobacterium isolated from marine sediment of the Yellow Sea, China.</title>
        <authorList>
            <person name="Zhang G."/>
            <person name="Xiong Q."/>
        </authorList>
    </citation>
    <scope>NUCLEOTIDE SEQUENCE [LARGE SCALE GENOMIC DNA]</scope>
    <source>
        <strain evidence="3">WRN-8</strain>
    </source>
</reference>
<dbReference type="InterPro" id="IPR004629">
    <property type="entry name" value="WecG_TagA_CpsF"/>
</dbReference>
<gene>
    <name evidence="3" type="ORF">AWR36_011525</name>
</gene>
<keyword evidence="1" id="KW-0328">Glycosyltransferase</keyword>
<dbReference type="Pfam" id="PF03808">
    <property type="entry name" value="Glyco_tran_WecG"/>
    <property type="match status" value="1"/>
</dbReference>
<dbReference type="CDD" id="cd06533">
    <property type="entry name" value="Glyco_transf_WecG_TagA"/>
    <property type="match status" value="1"/>
</dbReference>
<dbReference type="EMBL" id="LRFG02000004">
    <property type="protein sequence ID" value="PCO04639.1"/>
    <property type="molecule type" value="Genomic_DNA"/>
</dbReference>
<organism evidence="3 4">
    <name type="scientific">Microbulbifer flavimaris</name>
    <dbReference type="NCBI Taxonomy" id="1781068"/>
    <lineage>
        <taxon>Bacteria</taxon>
        <taxon>Pseudomonadati</taxon>
        <taxon>Pseudomonadota</taxon>
        <taxon>Gammaproteobacteria</taxon>
        <taxon>Cellvibrionales</taxon>
        <taxon>Microbulbiferaceae</taxon>
        <taxon>Microbulbifer</taxon>
    </lineage>
</organism>
<keyword evidence="4" id="KW-1185">Reference proteome</keyword>
<dbReference type="NCBIfam" id="TIGR00696">
    <property type="entry name" value="wecG_tagA_cpsF"/>
    <property type="match status" value="1"/>
</dbReference>
<evidence type="ECO:0000313" key="3">
    <source>
        <dbReference type="EMBL" id="PCO04639.1"/>
    </source>
</evidence>
<keyword evidence="2" id="KW-0808">Transferase</keyword>
<sequence>MVTEFNTVNVGGLPTLACTAVELAEICLSDCKHTHNDRVKPKLVFSSNGQGVALANSDHNFMAAMCEADIIHADGMSIVFASRIFGSSTLPERIPTTDFIHVLSDVARMKGQRIRYYFLGATPDQCALAVKEVKQKYPHVDVVGWRDGYFSNDEIPAVARDIDECAPDVLWLAMGKPRQEYVAIQLKKHLESVGWIKTCGGLFDFLSGKNERAPVLMQSMGLEWLHRLWKNPRKLFVRYATTNIRAVWAFFRHSRRI</sequence>
<dbReference type="PANTHER" id="PTHR34136:SF1">
    <property type="entry name" value="UDP-N-ACETYL-D-MANNOSAMINURONIC ACID TRANSFERASE"/>
    <property type="match status" value="1"/>
</dbReference>
<accession>A0ABX4HZ89</accession>
<dbReference type="PANTHER" id="PTHR34136">
    <property type="match status" value="1"/>
</dbReference>
<comment type="caution">
    <text evidence="3">The sequence shown here is derived from an EMBL/GenBank/DDBJ whole genome shotgun (WGS) entry which is preliminary data.</text>
</comment>
<dbReference type="RefSeq" id="WP_067104683.1">
    <property type="nucleotide sequence ID" value="NZ_LRFG02000004.1"/>
</dbReference>
<protein>
    <submittedName>
        <fullName evidence="3">Glycosyltransferase</fullName>
    </submittedName>
</protein>
<evidence type="ECO:0000313" key="4">
    <source>
        <dbReference type="Proteomes" id="UP000218427"/>
    </source>
</evidence>
<evidence type="ECO:0000256" key="1">
    <source>
        <dbReference type="ARBA" id="ARBA00022676"/>
    </source>
</evidence>
<dbReference type="Proteomes" id="UP000218427">
    <property type="component" value="Unassembled WGS sequence"/>
</dbReference>